<protein>
    <recommendedName>
        <fullName evidence="4">Sulfatase N-terminal domain-containing protein</fullName>
    </recommendedName>
</protein>
<evidence type="ECO:0000256" key="1">
    <source>
        <dbReference type="ARBA" id="ARBA00008779"/>
    </source>
</evidence>
<feature type="region of interest" description="Disordered" evidence="3">
    <location>
        <begin position="531"/>
        <end position="559"/>
    </location>
</feature>
<keyword evidence="6" id="KW-1185">Reference proteome</keyword>
<feature type="region of interest" description="Disordered" evidence="3">
    <location>
        <begin position="373"/>
        <end position="404"/>
    </location>
</feature>
<evidence type="ECO:0000313" key="5">
    <source>
        <dbReference type="EnsemblProtists" id="EOD07373"/>
    </source>
</evidence>
<dbReference type="PANTHER" id="PTHR42693">
    <property type="entry name" value="ARYLSULFATASE FAMILY MEMBER"/>
    <property type="match status" value="1"/>
</dbReference>
<dbReference type="PANTHER" id="PTHR42693:SF53">
    <property type="entry name" value="ENDO-4-O-SULFATASE"/>
    <property type="match status" value="1"/>
</dbReference>
<evidence type="ECO:0000256" key="3">
    <source>
        <dbReference type="SAM" id="MobiDB-lite"/>
    </source>
</evidence>
<evidence type="ECO:0000313" key="6">
    <source>
        <dbReference type="Proteomes" id="UP000013827"/>
    </source>
</evidence>
<dbReference type="InterPro" id="IPR050738">
    <property type="entry name" value="Sulfatase"/>
</dbReference>
<dbReference type="EnsemblProtists" id="EOD07373">
    <property type="protein sequence ID" value="EOD07373"/>
    <property type="gene ID" value="EMIHUDRAFT_249581"/>
</dbReference>
<evidence type="ECO:0000259" key="4">
    <source>
        <dbReference type="Pfam" id="PF00884"/>
    </source>
</evidence>
<dbReference type="eggNOG" id="KOG3867">
    <property type="taxonomic scope" value="Eukaryota"/>
</dbReference>
<dbReference type="KEGG" id="ehx:EMIHUDRAFT_249581"/>
<feature type="domain" description="Sulfatase N-terminal" evidence="4">
    <location>
        <begin position="40"/>
        <end position="462"/>
    </location>
</feature>
<evidence type="ECO:0000256" key="2">
    <source>
        <dbReference type="ARBA" id="ARBA00022801"/>
    </source>
</evidence>
<keyword evidence="2" id="KW-0378">Hydrolase</keyword>
<name>A0A0D3I7Y8_EMIH1</name>
<dbReference type="PaxDb" id="2903-EOD07373"/>
<dbReference type="SUPFAM" id="SSF53649">
    <property type="entry name" value="Alkaline phosphatase-like"/>
    <property type="match status" value="1"/>
</dbReference>
<dbReference type="Pfam" id="PF00884">
    <property type="entry name" value="Sulfatase"/>
    <property type="match status" value="1"/>
</dbReference>
<dbReference type="InterPro" id="IPR000917">
    <property type="entry name" value="Sulfatase_N"/>
</dbReference>
<accession>A0A0D3I7Y8</accession>
<dbReference type="HOGENOM" id="CLU_006332_12_0_1"/>
<dbReference type="AlphaFoldDB" id="A0A0D3I7Y8"/>
<comment type="similarity">
    <text evidence="1">Belongs to the sulfatase family.</text>
</comment>
<dbReference type="STRING" id="2903.R1BCB6"/>
<dbReference type="Gene3D" id="3.40.720.10">
    <property type="entry name" value="Alkaline Phosphatase, subunit A"/>
    <property type="match status" value="1"/>
</dbReference>
<reference evidence="6" key="1">
    <citation type="journal article" date="2013" name="Nature">
        <title>Pan genome of the phytoplankton Emiliania underpins its global distribution.</title>
        <authorList>
            <person name="Read B.A."/>
            <person name="Kegel J."/>
            <person name="Klute M.J."/>
            <person name="Kuo A."/>
            <person name="Lefebvre S.C."/>
            <person name="Maumus F."/>
            <person name="Mayer C."/>
            <person name="Miller J."/>
            <person name="Monier A."/>
            <person name="Salamov A."/>
            <person name="Young J."/>
            <person name="Aguilar M."/>
            <person name="Claverie J.M."/>
            <person name="Frickenhaus S."/>
            <person name="Gonzalez K."/>
            <person name="Herman E.K."/>
            <person name="Lin Y.C."/>
            <person name="Napier J."/>
            <person name="Ogata H."/>
            <person name="Sarno A.F."/>
            <person name="Shmutz J."/>
            <person name="Schroeder D."/>
            <person name="de Vargas C."/>
            <person name="Verret F."/>
            <person name="von Dassow P."/>
            <person name="Valentin K."/>
            <person name="Van de Peer Y."/>
            <person name="Wheeler G."/>
            <person name="Dacks J.B."/>
            <person name="Delwiche C.F."/>
            <person name="Dyhrman S.T."/>
            <person name="Glockner G."/>
            <person name="John U."/>
            <person name="Richards T."/>
            <person name="Worden A.Z."/>
            <person name="Zhang X."/>
            <person name="Grigoriev I.V."/>
            <person name="Allen A.E."/>
            <person name="Bidle K."/>
            <person name="Borodovsky M."/>
            <person name="Bowler C."/>
            <person name="Brownlee C."/>
            <person name="Cock J.M."/>
            <person name="Elias M."/>
            <person name="Gladyshev V.N."/>
            <person name="Groth M."/>
            <person name="Guda C."/>
            <person name="Hadaegh A."/>
            <person name="Iglesias-Rodriguez M.D."/>
            <person name="Jenkins J."/>
            <person name="Jones B.M."/>
            <person name="Lawson T."/>
            <person name="Leese F."/>
            <person name="Lindquist E."/>
            <person name="Lobanov A."/>
            <person name="Lomsadze A."/>
            <person name="Malik S.B."/>
            <person name="Marsh M.E."/>
            <person name="Mackinder L."/>
            <person name="Mock T."/>
            <person name="Mueller-Roeber B."/>
            <person name="Pagarete A."/>
            <person name="Parker M."/>
            <person name="Probert I."/>
            <person name="Quesneville H."/>
            <person name="Raines C."/>
            <person name="Rensing S.A."/>
            <person name="Riano-Pachon D.M."/>
            <person name="Richier S."/>
            <person name="Rokitta S."/>
            <person name="Shiraiwa Y."/>
            <person name="Soanes D.M."/>
            <person name="van der Giezen M."/>
            <person name="Wahlund T.M."/>
            <person name="Williams B."/>
            <person name="Wilson W."/>
            <person name="Wolfe G."/>
            <person name="Wurch L.L."/>
        </authorList>
    </citation>
    <scope>NUCLEOTIDE SEQUENCE</scope>
</reference>
<reference evidence="5" key="2">
    <citation type="submission" date="2024-10" db="UniProtKB">
        <authorList>
            <consortium name="EnsemblProtists"/>
        </authorList>
    </citation>
    <scope>IDENTIFICATION</scope>
</reference>
<dbReference type="InterPro" id="IPR017850">
    <property type="entry name" value="Alkaline_phosphatase_core_sf"/>
</dbReference>
<dbReference type="Proteomes" id="UP000013827">
    <property type="component" value="Unassembled WGS sequence"/>
</dbReference>
<proteinExistence type="inferred from homology"/>
<dbReference type="GeneID" id="17253527"/>
<dbReference type="GO" id="GO:0004065">
    <property type="term" value="F:arylsulfatase activity"/>
    <property type="evidence" value="ECO:0007669"/>
    <property type="project" value="TreeGrafter"/>
</dbReference>
<sequence length="590" mass="62653">MRSASLLCIESGTSCFDSGADWRFEGSGLRDPSFARARPPNVLILLADDLGVGDLEAYSASALVPTPAISALSAAGVRFTDAHAHPLCSPSRYSLLSGSYVFRGRRPSSSWGLSGGSQLLPGQRTIAESFRAAGYATLLLGKAGIGGEVAALPDELRRSTEDDRVDWLLRRGRRLADGPAQWGFDESLSMVSGIQSPPYAWFNGSVASLPRGSRCWGTATHATRTGDWVSGKFAGTGLRHRRYTPCGAGDGHDGAADWEGHMADAHVAQAALGFFDRRRRARGPQPPFFALVATAAVHAPFTPPDRFRDADIRTWVATSEVAAPRRLHVPHSSMVAELDAVVGALMAALRSAGELNETIVVFASDNGGLSCATKQHGSWRPSPETPAPPFEDVSPERSGLQSPLCGANSSAHLRGHKGDLYEGGHRVPLLVAWPAGGVPAGGECGDLVGLTDLYATLLDLAGLAPPAPGQAADSVSFKRRLLRPRDGHPARSDLLVPSPPSWALRWSRWKLISLAHGSQRATELFDLEADPGETTNLLPPHNVSGQPPRASGEAASRHEATAARMAQRADQILTSGELGGRKRMQALRTM</sequence>
<organism evidence="5 6">
    <name type="scientific">Emiliania huxleyi (strain CCMP1516)</name>
    <dbReference type="NCBI Taxonomy" id="280463"/>
    <lineage>
        <taxon>Eukaryota</taxon>
        <taxon>Haptista</taxon>
        <taxon>Haptophyta</taxon>
        <taxon>Prymnesiophyceae</taxon>
        <taxon>Isochrysidales</taxon>
        <taxon>Noelaerhabdaceae</taxon>
        <taxon>Emiliania</taxon>
    </lineage>
</organism>
<dbReference type="RefSeq" id="XP_005759802.1">
    <property type="nucleotide sequence ID" value="XM_005759745.1"/>
</dbReference>